<gene>
    <name evidence="8" type="ORF">CQA57_05445</name>
</gene>
<dbReference type="PANTHER" id="PTHR21485">
    <property type="entry name" value="HAD SUPERFAMILY MEMBERS CMAS AND KDSC"/>
    <property type="match status" value="1"/>
</dbReference>
<dbReference type="EMBL" id="NXLX01000012">
    <property type="protein sequence ID" value="RDU73215.1"/>
    <property type="molecule type" value="Genomic_DNA"/>
</dbReference>
<dbReference type="SFLD" id="SFLDS00003">
    <property type="entry name" value="Haloacid_Dehalogenase"/>
    <property type="match status" value="1"/>
</dbReference>
<dbReference type="PIRSF" id="PIRSF006118">
    <property type="entry name" value="KDO8-P_Ptase"/>
    <property type="match status" value="1"/>
</dbReference>
<sequence>MIELLLLDVDGTLTDGKLHYLPTGEEFKTFDVQDGMGLSYWLKLGKKVAIISGRFSQSTLSRARDLGIMDCFLGIEDKRQKALEIMQKYNLQPQQVACVGDDINDIAMFEVCGLRFAPLNAQEVLKQYADIFLKRSGGNGAVREAIDYIIHKDGLEGKILELFKK</sequence>
<dbReference type="Proteomes" id="UP000256695">
    <property type="component" value="Unassembled WGS sequence"/>
</dbReference>
<dbReference type="SUPFAM" id="SSF56784">
    <property type="entry name" value="HAD-like"/>
    <property type="match status" value="1"/>
</dbReference>
<comment type="subunit">
    <text evidence="3">Homotetramer.</text>
</comment>
<dbReference type="AlphaFoldDB" id="A0A3D8J7Q7"/>
<evidence type="ECO:0000256" key="6">
    <source>
        <dbReference type="ARBA" id="ARBA00022842"/>
    </source>
</evidence>
<dbReference type="NCBIfam" id="TIGR01670">
    <property type="entry name" value="KdsC-phosphatas"/>
    <property type="match status" value="1"/>
</dbReference>
<proteinExistence type="inferred from homology"/>
<feature type="binding site" evidence="7">
    <location>
        <position position="8"/>
    </location>
    <ligand>
        <name>Mg(2+)</name>
        <dbReference type="ChEBI" id="CHEBI:18420"/>
    </ligand>
</feature>
<accession>A0A3D8J7Q7</accession>
<dbReference type="FunFam" id="3.40.50.1000:FF:000029">
    <property type="entry name" value="3-deoxy-D-manno-octulosonate 8-phosphate phosphatase KdsC"/>
    <property type="match status" value="1"/>
</dbReference>
<keyword evidence="6 7" id="KW-0460">Magnesium</keyword>
<keyword evidence="4 7" id="KW-0479">Metal-binding</keyword>
<feature type="binding site" evidence="7">
    <location>
        <position position="10"/>
    </location>
    <ligand>
        <name>substrate</name>
    </ligand>
</feature>
<evidence type="ECO:0000256" key="1">
    <source>
        <dbReference type="ARBA" id="ARBA00001946"/>
    </source>
</evidence>
<dbReference type="RefSeq" id="WP_115579222.1">
    <property type="nucleotide sequence ID" value="NZ_NXLX01000012.1"/>
</dbReference>
<comment type="caution">
    <text evidence="8">The sequence shown here is derived from an EMBL/GenBank/DDBJ whole genome shotgun (WGS) entry which is preliminary data.</text>
</comment>
<dbReference type="InterPro" id="IPR050793">
    <property type="entry name" value="CMP-NeuNAc_synthase"/>
</dbReference>
<reference evidence="8 9" key="1">
    <citation type="submission" date="2018-04" db="EMBL/GenBank/DDBJ databases">
        <title>Novel Campyloabacter and Helicobacter Species and Strains.</title>
        <authorList>
            <person name="Mannion A.J."/>
            <person name="Shen Z."/>
            <person name="Fox J.G."/>
        </authorList>
    </citation>
    <scope>NUCLEOTIDE SEQUENCE [LARGE SCALE GENOMIC DNA]</scope>
    <source>
        <strain evidence="8 9">MIT 04-9362</strain>
    </source>
</reference>
<dbReference type="Gene3D" id="3.40.50.1000">
    <property type="entry name" value="HAD superfamily/HAD-like"/>
    <property type="match status" value="1"/>
</dbReference>
<dbReference type="InterPro" id="IPR036412">
    <property type="entry name" value="HAD-like_sf"/>
</dbReference>
<dbReference type="CDD" id="cd01630">
    <property type="entry name" value="HAD_KDO-like"/>
    <property type="match status" value="1"/>
</dbReference>
<comment type="cofactor">
    <cofactor evidence="1 7">
        <name>Mg(2+)</name>
        <dbReference type="ChEBI" id="CHEBI:18420"/>
    </cofactor>
</comment>
<dbReference type="InterPro" id="IPR023214">
    <property type="entry name" value="HAD_sf"/>
</dbReference>
<dbReference type="SFLD" id="SFLDG01138">
    <property type="entry name" value="C1.6.2:_Deoxy-d-mannose-octulo"/>
    <property type="match status" value="1"/>
</dbReference>
<evidence type="ECO:0000256" key="2">
    <source>
        <dbReference type="ARBA" id="ARBA00005893"/>
    </source>
</evidence>
<evidence type="ECO:0000313" key="8">
    <source>
        <dbReference type="EMBL" id="RDU73215.1"/>
    </source>
</evidence>
<evidence type="ECO:0000256" key="4">
    <source>
        <dbReference type="ARBA" id="ARBA00022723"/>
    </source>
</evidence>
<protein>
    <submittedName>
        <fullName evidence="8">3-deoxy-D-manno-octulosonate 8-phosphate phosphatase</fullName>
    </submittedName>
</protein>
<evidence type="ECO:0000313" key="9">
    <source>
        <dbReference type="Proteomes" id="UP000256695"/>
    </source>
</evidence>
<dbReference type="GO" id="GO:0016788">
    <property type="term" value="F:hydrolase activity, acting on ester bonds"/>
    <property type="evidence" value="ECO:0007669"/>
    <property type="project" value="InterPro"/>
</dbReference>
<feature type="binding site" evidence="7">
    <location>
        <position position="101"/>
    </location>
    <ligand>
        <name>Mg(2+)</name>
        <dbReference type="ChEBI" id="CHEBI:18420"/>
    </ligand>
</feature>
<name>A0A3D8J7Q7_9HELI</name>
<dbReference type="Pfam" id="PF08282">
    <property type="entry name" value="Hydrolase_3"/>
    <property type="match status" value="1"/>
</dbReference>
<dbReference type="SFLD" id="SFLDG01136">
    <property type="entry name" value="C1.6:_Phosphoserine_Phosphatas"/>
    <property type="match status" value="1"/>
</dbReference>
<evidence type="ECO:0000256" key="7">
    <source>
        <dbReference type="PIRSR" id="PIRSR006118-2"/>
    </source>
</evidence>
<evidence type="ECO:0000256" key="3">
    <source>
        <dbReference type="ARBA" id="ARBA00011881"/>
    </source>
</evidence>
<keyword evidence="5" id="KW-0378">Hydrolase</keyword>
<dbReference type="GO" id="GO:0046872">
    <property type="term" value="F:metal ion binding"/>
    <property type="evidence" value="ECO:0007669"/>
    <property type="project" value="UniProtKB-KW"/>
</dbReference>
<dbReference type="PANTHER" id="PTHR21485:SF3">
    <property type="entry name" value="N-ACYLNEURAMINATE CYTIDYLYLTRANSFERASE"/>
    <property type="match status" value="1"/>
</dbReference>
<organism evidence="8 9">
    <name type="scientific">Helicobacter anseris</name>
    <dbReference type="NCBI Taxonomy" id="375926"/>
    <lineage>
        <taxon>Bacteria</taxon>
        <taxon>Pseudomonadati</taxon>
        <taxon>Campylobacterota</taxon>
        <taxon>Epsilonproteobacteria</taxon>
        <taxon>Campylobacterales</taxon>
        <taxon>Helicobacteraceae</taxon>
        <taxon>Helicobacter</taxon>
    </lineage>
</organism>
<comment type="similarity">
    <text evidence="2">Belongs to the KdsC family.</text>
</comment>
<dbReference type="InterPro" id="IPR010023">
    <property type="entry name" value="KdsC_fam"/>
</dbReference>
<evidence type="ECO:0000256" key="5">
    <source>
        <dbReference type="ARBA" id="ARBA00022801"/>
    </source>
</evidence>
<dbReference type="OrthoDB" id="9805604at2"/>
<keyword evidence="9" id="KW-1185">Reference proteome</keyword>
<dbReference type="GO" id="GO:0008781">
    <property type="term" value="F:N-acylneuraminate cytidylyltransferase activity"/>
    <property type="evidence" value="ECO:0007669"/>
    <property type="project" value="TreeGrafter"/>
</dbReference>